<evidence type="ECO:0000256" key="8">
    <source>
        <dbReference type="ARBA" id="ARBA00034617"/>
    </source>
</evidence>
<evidence type="ECO:0000259" key="13">
    <source>
        <dbReference type="PROSITE" id="PS51194"/>
    </source>
</evidence>
<dbReference type="Pfam" id="PF00271">
    <property type="entry name" value="Helicase_C"/>
    <property type="match status" value="1"/>
</dbReference>
<dbReference type="EC" id="5.6.2.4" evidence="9"/>
<dbReference type="SMART" id="SM00490">
    <property type="entry name" value="HELICc"/>
    <property type="match status" value="1"/>
</dbReference>
<evidence type="ECO:0000259" key="12">
    <source>
        <dbReference type="PROSITE" id="PS51192"/>
    </source>
</evidence>
<dbReference type="GO" id="GO:0051321">
    <property type="term" value="P:meiotic cell cycle"/>
    <property type="evidence" value="ECO:0007669"/>
    <property type="project" value="UniProtKB-KW"/>
</dbReference>
<comment type="caution">
    <text evidence="14">The sequence shown here is derived from an EMBL/GenBank/DDBJ whole genome shotgun (WGS) entry which is preliminary data.</text>
</comment>
<dbReference type="GO" id="GO:0005524">
    <property type="term" value="F:ATP binding"/>
    <property type="evidence" value="ECO:0007669"/>
    <property type="project" value="UniProtKB-KW"/>
</dbReference>
<evidence type="ECO:0000256" key="11">
    <source>
        <dbReference type="SAM" id="MobiDB-lite"/>
    </source>
</evidence>
<dbReference type="GO" id="GO:0003676">
    <property type="term" value="F:nucleic acid binding"/>
    <property type="evidence" value="ECO:0007669"/>
    <property type="project" value="InterPro"/>
</dbReference>
<dbReference type="GO" id="GO:0016787">
    <property type="term" value="F:hydrolase activity"/>
    <property type="evidence" value="ECO:0007669"/>
    <property type="project" value="UniProtKB-KW"/>
</dbReference>
<dbReference type="InterPro" id="IPR027417">
    <property type="entry name" value="P-loop_NTPase"/>
</dbReference>
<reference evidence="14" key="1">
    <citation type="submission" date="2020-05" db="EMBL/GenBank/DDBJ databases">
        <title>Phylogenomic resolution of chytrid fungi.</title>
        <authorList>
            <person name="Stajich J.E."/>
            <person name="Amses K."/>
            <person name="Simmons R."/>
            <person name="Seto K."/>
            <person name="Myers J."/>
            <person name="Bonds A."/>
            <person name="Quandt C.A."/>
            <person name="Barry K."/>
            <person name="Liu P."/>
            <person name="Grigoriev I."/>
            <person name="Longcore J.E."/>
            <person name="James T.Y."/>
        </authorList>
    </citation>
    <scope>NUCLEOTIDE SEQUENCE</scope>
    <source>
        <strain evidence="14">PLAUS21</strain>
    </source>
</reference>
<organism evidence="14 15">
    <name type="scientific">Boothiomyces macroporosus</name>
    <dbReference type="NCBI Taxonomy" id="261099"/>
    <lineage>
        <taxon>Eukaryota</taxon>
        <taxon>Fungi</taxon>
        <taxon>Fungi incertae sedis</taxon>
        <taxon>Chytridiomycota</taxon>
        <taxon>Chytridiomycota incertae sedis</taxon>
        <taxon>Chytridiomycetes</taxon>
        <taxon>Rhizophydiales</taxon>
        <taxon>Terramycetaceae</taxon>
        <taxon>Boothiomyces</taxon>
    </lineage>
</organism>
<dbReference type="SUPFAM" id="SSF52540">
    <property type="entry name" value="P-loop containing nucleoside triphosphate hydrolases"/>
    <property type="match status" value="1"/>
</dbReference>
<keyword evidence="3" id="KW-0378">Hydrolase</keyword>
<dbReference type="InterPro" id="IPR001650">
    <property type="entry name" value="Helicase_C-like"/>
</dbReference>
<evidence type="ECO:0000313" key="15">
    <source>
        <dbReference type="Proteomes" id="UP001210925"/>
    </source>
</evidence>
<dbReference type="InterPro" id="IPR052247">
    <property type="entry name" value="Meiotic_Crossover_Helicase"/>
</dbReference>
<protein>
    <recommendedName>
        <fullName evidence="9">DNA 3'-5' helicase</fullName>
        <ecNumber evidence="9">5.6.2.4</ecNumber>
    </recommendedName>
</protein>
<dbReference type="SUPFAM" id="SSF158702">
    <property type="entry name" value="Sec63 N-terminal domain-like"/>
    <property type="match status" value="1"/>
</dbReference>
<evidence type="ECO:0000256" key="10">
    <source>
        <dbReference type="ARBA" id="ARBA00048988"/>
    </source>
</evidence>
<dbReference type="Pfam" id="PF02889">
    <property type="entry name" value="Sec63"/>
    <property type="match status" value="1"/>
</dbReference>
<dbReference type="GO" id="GO:0043138">
    <property type="term" value="F:3'-5' DNA helicase activity"/>
    <property type="evidence" value="ECO:0007669"/>
    <property type="project" value="UniProtKB-EC"/>
</dbReference>
<dbReference type="Proteomes" id="UP001210925">
    <property type="component" value="Unassembled WGS sequence"/>
</dbReference>
<comment type="similarity">
    <text evidence="1">Belongs to the helicase family. SKI2 subfamily.</text>
</comment>
<dbReference type="Gene3D" id="1.10.3380.10">
    <property type="entry name" value="Sec63 N-terminal domain-like domain"/>
    <property type="match status" value="1"/>
</dbReference>
<dbReference type="SMART" id="SM00973">
    <property type="entry name" value="Sec63"/>
    <property type="match status" value="1"/>
</dbReference>
<keyword evidence="6" id="KW-0413">Isomerase</keyword>
<dbReference type="InterPro" id="IPR057842">
    <property type="entry name" value="WH_MER3"/>
</dbReference>
<dbReference type="PANTHER" id="PTHR47835:SF3">
    <property type="entry name" value="HELICASE FOR MEIOSIS 1"/>
    <property type="match status" value="1"/>
</dbReference>
<sequence>MDDYNHLDGIGSQEWAELFNDDSTQDLNHAISKRQSINTQGSARQSFNPHHSIKEKAKRNSEAVTISRIKTSAIPGGSIFNFEYLNEIQSKSFDIVYNSNSNFLLVAPTGSGKTVIFELAILSLLQRKKSPKIVYIAPTKALCQEKYQDWNRRFDFQVSIITGDTTSSLNYNLLITTPEKFDSITRTNKTFFELVLVDEIHFVKDSSRGSCLEVLLTNIKSRIVAVSATISNINDMANWLKAKLLYFGQEYRPVQLEKHVYGYPVNQSLFAFEDGLKYKLMGLINSFWKGKPVLVFCCTRKSVVSTAEFIGEQTEMFKPCSNVGVADKKLGILLQKGIGFHHADRKIIEQLFLEGKLLCLFTTSTLAVGVNLPAHLVIIKGTLQYNFNTGKLDEYSDLDLLQMIGRAGRPQFDKSGTVVIMTTPGRKQYIENIVDGKDIIESSLHLNLIEYLNTQIFKQSIKDYDSAMDWLKSTFLYLRIQKNPGYYQFRKVDKQDGMKNAENRLEAIFQNELNKLVDAGLVKTIADRSIMSVTKYGEIMSRNYLKFQTVVNFKNLCNFTQIDAFHCLCKAQEFDEIRFYSDKTILNQINKLAGIKYPIKGRVIDLWQKVSLCLQVAIGNISLADMKSGTINSDITSIVSIAKRLSRGMKCILIEKGVVEGIVTACKLSQAISCQLWPTGQILKQVEGVKILAAVHKIPKPIVEIRSVDGYQIKLSLENPERAMKSIKSQPITFYLLIYSANRILKQANVNIDNLVAGYNVNVKGESITVELICNEIAGIDLYKQLSKPETSKFFKSKSIEFDGDDIWNSVNVEELMDFNHKSNDCNHKCADKSQCLHKCCKNGVSQKTLKKRQLSKELESLIDIDGSNSGNQAMATKNNQVECNNSNKYSWDKRMENAGKRKESALDSSKPATVEFSTNQQKPFTENTKKPKREILSFDHYIDEDIDMTLVDIDLAQPLNDAVSLASDQGCAFDMNDFGDVYDMELPQIELSASVEETYNKLHGIKPVPRSESTDPKTIPLLPSKEIGLKILKDEWNGHIDELSEDDNLEAIMNLF</sequence>
<gene>
    <name evidence="14" type="primary">HFM1</name>
    <name evidence="14" type="ORF">HK103_007510</name>
</gene>
<evidence type="ECO:0000256" key="2">
    <source>
        <dbReference type="ARBA" id="ARBA00022741"/>
    </source>
</evidence>
<dbReference type="FunFam" id="1.10.10.10:FF:000012">
    <property type="entry name" value="U5 small nuclear ribonucleoprotein helicase"/>
    <property type="match status" value="1"/>
</dbReference>
<evidence type="ECO:0000256" key="6">
    <source>
        <dbReference type="ARBA" id="ARBA00023235"/>
    </source>
</evidence>
<dbReference type="PROSITE" id="PS51194">
    <property type="entry name" value="HELICASE_CTER"/>
    <property type="match status" value="1"/>
</dbReference>
<dbReference type="InterPro" id="IPR014001">
    <property type="entry name" value="Helicase_ATP-bd"/>
</dbReference>
<dbReference type="Pfam" id="PF00270">
    <property type="entry name" value="DEAD"/>
    <property type="match status" value="1"/>
</dbReference>
<keyword evidence="5" id="KW-0067">ATP-binding</keyword>
<evidence type="ECO:0000256" key="5">
    <source>
        <dbReference type="ARBA" id="ARBA00022840"/>
    </source>
</evidence>
<evidence type="ECO:0000256" key="4">
    <source>
        <dbReference type="ARBA" id="ARBA00022806"/>
    </source>
</evidence>
<evidence type="ECO:0000256" key="9">
    <source>
        <dbReference type="ARBA" id="ARBA00034808"/>
    </source>
</evidence>
<dbReference type="EMBL" id="JADGKB010000092">
    <property type="protein sequence ID" value="KAJ3254122.1"/>
    <property type="molecule type" value="Genomic_DNA"/>
</dbReference>
<dbReference type="AlphaFoldDB" id="A0AAD5UFU5"/>
<dbReference type="InterPro" id="IPR004179">
    <property type="entry name" value="Sec63-dom"/>
</dbReference>
<dbReference type="Pfam" id="PF23445">
    <property type="entry name" value="WHD_SNRNP200"/>
    <property type="match status" value="1"/>
</dbReference>
<dbReference type="Gene3D" id="3.40.50.300">
    <property type="entry name" value="P-loop containing nucleotide triphosphate hydrolases"/>
    <property type="match status" value="2"/>
</dbReference>
<dbReference type="CDD" id="cd18795">
    <property type="entry name" value="SF2_C_Ski2"/>
    <property type="match status" value="1"/>
</dbReference>
<keyword evidence="15" id="KW-1185">Reference proteome</keyword>
<proteinExistence type="inferred from homology"/>
<evidence type="ECO:0000256" key="7">
    <source>
        <dbReference type="ARBA" id="ARBA00023254"/>
    </source>
</evidence>
<dbReference type="Gene3D" id="1.10.10.10">
    <property type="entry name" value="Winged helix-like DNA-binding domain superfamily/Winged helix DNA-binding domain"/>
    <property type="match status" value="1"/>
</dbReference>
<dbReference type="PROSITE" id="PS51192">
    <property type="entry name" value="HELICASE_ATP_BIND_1"/>
    <property type="match status" value="1"/>
</dbReference>
<feature type="region of interest" description="Disordered" evidence="11">
    <location>
        <begin position="899"/>
        <end position="929"/>
    </location>
</feature>
<name>A0AAD5UFU5_9FUNG</name>
<evidence type="ECO:0000256" key="1">
    <source>
        <dbReference type="ARBA" id="ARBA00010140"/>
    </source>
</evidence>
<feature type="domain" description="Helicase C-terminal" evidence="13">
    <location>
        <begin position="279"/>
        <end position="469"/>
    </location>
</feature>
<keyword evidence="4 14" id="KW-0347">Helicase</keyword>
<evidence type="ECO:0000256" key="3">
    <source>
        <dbReference type="ARBA" id="ARBA00022801"/>
    </source>
</evidence>
<dbReference type="SMART" id="SM00487">
    <property type="entry name" value="DEXDc"/>
    <property type="match status" value="1"/>
</dbReference>
<comment type="catalytic activity">
    <reaction evidence="10">
        <text>ATP + H2O = ADP + phosphate + H(+)</text>
        <dbReference type="Rhea" id="RHEA:13065"/>
        <dbReference type="ChEBI" id="CHEBI:15377"/>
        <dbReference type="ChEBI" id="CHEBI:15378"/>
        <dbReference type="ChEBI" id="CHEBI:30616"/>
        <dbReference type="ChEBI" id="CHEBI:43474"/>
        <dbReference type="ChEBI" id="CHEBI:456216"/>
        <dbReference type="EC" id="5.6.2.4"/>
    </reaction>
</comment>
<dbReference type="InterPro" id="IPR011545">
    <property type="entry name" value="DEAD/DEAH_box_helicase_dom"/>
</dbReference>
<feature type="domain" description="Helicase ATP-binding" evidence="12">
    <location>
        <begin position="94"/>
        <end position="248"/>
    </location>
</feature>
<dbReference type="InterPro" id="IPR036388">
    <property type="entry name" value="WH-like_DNA-bd_sf"/>
</dbReference>
<dbReference type="SUPFAM" id="SSF46785">
    <property type="entry name" value="Winged helix' DNA-binding domain"/>
    <property type="match status" value="1"/>
</dbReference>
<keyword evidence="7" id="KW-0469">Meiosis</keyword>
<dbReference type="PANTHER" id="PTHR47835">
    <property type="entry name" value="HFM1, ATP DEPENDENT DNA HELICASE HOMOLOG"/>
    <property type="match status" value="1"/>
</dbReference>
<keyword evidence="2" id="KW-0547">Nucleotide-binding</keyword>
<dbReference type="InterPro" id="IPR036390">
    <property type="entry name" value="WH_DNA-bd_sf"/>
</dbReference>
<accession>A0AAD5UFU5</accession>
<feature type="compositionally biased region" description="Polar residues" evidence="11">
    <location>
        <begin position="907"/>
        <end position="927"/>
    </location>
</feature>
<evidence type="ECO:0000313" key="14">
    <source>
        <dbReference type="EMBL" id="KAJ3254122.1"/>
    </source>
</evidence>
<comment type="catalytic activity">
    <reaction evidence="8">
        <text>Couples ATP hydrolysis with the unwinding of duplex DNA by translocating in the 3'-5' direction.</text>
        <dbReference type="EC" id="5.6.2.4"/>
    </reaction>
</comment>